<dbReference type="PANTHER" id="PTHR12126:SF11">
    <property type="entry name" value="NADH DEHYDROGENASE [UBIQUINONE] 1 ALPHA SUBCOMPLEX SUBUNIT 9, MITOCHONDRIAL"/>
    <property type="match status" value="1"/>
</dbReference>
<dbReference type="RefSeq" id="WP_089773845.1">
    <property type="nucleotide sequence ID" value="NZ_FNTX01000002.1"/>
</dbReference>
<gene>
    <name evidence="2" type="ORF">SAMN04488554_2973</name>
</gene>
<dbReference type="Proteomes" id="UP000199220">
    <property type="component" value="Unassembled WGS sequence"/>
</dbReference>
<dbReference type="InterPro" id="IPR001509">
    <property type="entry name" value="Epimerase_deHydtase"/>
</dbReference>
<feature type="domain" description="NAD-dependent epimerase/dehydratase" evidence="1">
    <location>
        <begin position="3"/>
        <end position="82"/>
    </location>
</feature>
<dbReference type="Pfam" id="PF01370">
    <property type="entry name" value="Epimerase"/>
    <property type="match status" value="1"/>
</dbReference>
<dbReference type="InterPro" id="IPR051207">
    <property type="entry name" value="ComplexI_NDUFA9_subunit"/>
</dbReference>
<evidence type="ECO:0000313" key="3">
    <source>
        <dbReference type="Proteomes" id="UP000199220"/>
    </source>
</evidence>
<name>A0A1H5LVF7_9MICO</name>
<evidence type="ECO:0000259" key="1">
    <source>
        <dbReference type="Pfam" id="PF01370"/>
    </source>
</evidence>
<dbReference type="OrthoDB" id="9771302at2"/>
<sequence length="253" mass="26595">MRIVVTGGSGQLGSHVVRRVRELGHVAVPASRRWGVNVATGQGLGAALSGADAVVHCASNPWRPRGTDISGTEQLLAAVATMPRPAHVVHVSIVGCDANPYPYYRAKSRAEELVLAAEVPATVVRATQFHPLVATMARASMVGRAHLALDFAAQPVDVSWVARELVDHALATPPSGPVRARDLAGPEVLTVTDAVTAVRAHDGRPRTRGVRVPTLGRTLRAFAERSNLPGADVRIGGRSFTDWLAGQPVAAGH</sequence>
<dbReference type="GO" id="GO:0044877">
    <property type="term" value="F:protein-containing complex binding"/>
    <property type="evidence" value="ECO:0007669"/>
    <property type="project" value="TreeGrafter"/>
</dbReference>
<evidence type="ECO:0000313" key="2">
    <source>
        <dbReference type="EMBL" id="SEE80361.1"/>
    </source>
</evidence>
<proteinExistence type="predicted"/>
<organism evidence="2 3">
    <name type="scientific">Ruania alba</name>
    <dbReference type="NCBI Taxonomy" id="648782"/>
    <lineage>
        <taxon>Bacteria</taxon>
        <taxon>Bacillati</taxon>
        <taxon>Actinomycetota</taxon>
        <taxon>Actinomycetes</taxon>
        <taxon>Micrococcales</taxon>
        <taxon>Ruaniaceae</taxon>
        <taxon>Ruania</taxon>
    </lineage>
</organism>
<dbReference type="Gene3D" id="3.40.50.720">
    <property type="entry name" value="NAD(P)-binding Rossmann-like Domain"/>
    <property type="match status" value="1"/>
</dbReference>
<dbReference type="AlphaFoldDB" id="A0A1H5LVF7"/>
<dbReference type="STRING" id="648782.SAMN04488554_2973"/>
<dbReference type="PANTHER" id="PTHR12126">
    <property type="entry name" value="NADH-UBIQUINONE OXIDOREDUCTASE 39 KDA SUBUNIT-RELATED"/>
    <property type="match status" value="1"/>
</dbReference>
<dbReference type="EMBL" id="FNTX01000002">
    <property type="protein sequence ID" value="SEE80361.1"/>
    <property type="molecule type" value="Genomic_DNA"/>
</dbReference>
<keyword evidence="3" id="KW-1185">Reference proteome</keyword>
<dbReference type="InterPro" id="IPR036291">
    <property type="entry name" value="NAD(P)-bd_dom_sf"/>
</dbReference>
<reference evidence="3" key="1">
    <citation type="submission" date="2016-10" db="EMBL/GenBank/DDBJ databases">
        <authorList>
            <person name="Varghese N."/>
            <person name="Submissions S."/>
        </authorList>
    </citation>
    <scope>NUCLEOTIDE SEQUENCE [LARGE SCALE GENOMIC DNA]</scope>
    <source>
        <strain evidence="3">DSM 21368</strain>
    </source>
</reference>
<accession>A0A1H5LVF7</accession>
<dbReference type="SUPFAM" id="SSF51735">
    <property type="entry name" value="NAD(P)-binding Rossmann-fold domains"/>
    <property type="match status" value="1"/>
</dbReference>
<protein>
    <submittedName>
        <fullName evidence="2">Uncharacterized conserved protein YbjT, contains NAD(P)-binding and DUF2867 domains</fullName>
    </submittedName>
</protein>